<protein>
    <submittedName>
        <fullName evidence="2">Uncharacterized protein</fullName>
    </submittedName>
</protein>
<name>A0AAD6C4I0_9EURO</name>
<gene>
    <name evidence="2" type="ORF">N7458_007970</name>
</gene>
<evidence type="ECO:0000313" key="2">
    <source>
        <dbReference type="EMBL" id="KAJ5444098.1"/>
    </source>
</evidence>
<dbReference type="GeneID" id="81601595"/>
<sequence>MQFFAVLLPVATLLATTANAADCSSDSGSQTCLNSTDLLYSRWEWRGDNGQMGTFKPSNIPNEQSCYDSTLDIIDQCLGHSNSGTYSLDGWSMGINFCA</sequence>
<dbReference type="Proteomes" id="UP001213681">
    <property type="component" value="Unassembled WGS sequence"/>
</dbReference>
<evidence type="ECO:0000256" key="1">
    <source>
        <dbReference type="SAM" id="SignalP"/>
    </source>
</evidence>
<accession>A0AAD6C4I0</accession>
<keyword evidence="3" id="KW-1185">Reference proteome</keyword>
<feature type="signal peptide" evidence="1">
    <location>
        <begin position="1"/>
        <end position="20"/>
    </location>
</feature>
<keyword evidence="1" id="KW-0732">Signal</keyword>
<dbReference type="AlphaFoldDB" id="A0AAD6C4I0"/>
<evidence type="ECO:0000313" key="3">
    <source>
        <dbReference type="Proteomes" id="UP001213681"/>
    </source>
</evidence>
<organism evidence="2 3">
    <name type="scientific">Penicillium daleae</name>
    <dbReference type="NCBI Taxonomy" id="63821"/>
    <lineage>
        <taxon>Eukaryota</taxon>
        <taxon>Fungi</taxon>
        <taxon>Dikarya</taxon>
        <taxon>Ascomycota</taxon>
        <taxon>Pezizomycotina</taxon>
        <taxon>Eurotiomycetes</taxon>
        <taxon>Eurotiomycetidae</taxon>
        <taxon>Eurotiales</taxon>
        <taxon>Aspergillaceae</taxon>
        <taxon>Penicillium</taxon>
    </lineage>
</organism>
<dbReference type="Pfam" id="PF21691">
    <property type="entry name" value="LDL"/>
    <property type="match status" value="1"/>
</dbReference>
<reference evidence="2" key="1">
    <citation type="submission" date="2022-12" db="EMBL/GenBank/DDBJ databases">
        <authorList>
            <person name="Petersen C."/>
        </authorList>
    </citation>
    <scope>NUCLEOTIDE SEQUENCE</scope>
    <source>
        <strain evidence="2">IBT 16125</strain>
    </source>
</reference>
<dbReference type="InterPro" id="IPR048508">
    <property type="entry name" value="LDL"/>
</dbReference>
<reference evidence="2" key="2">
    <citation type="journal article" date="2023" name="IMA Fungus">
        <title>Comparative genomic study of the Penicillium genus elucidates a diverse pangenome and 15 lateral gene transfer events.</title>
        <authorList>
            <person name="Petersen C."/>
            <person name="Sorensen T."/>
            <person name="Nielsen M.R."/>
            <person name="Sondergaard T.E."/>
            <person name="Sorensen J.L."/>
            <person name="Fitzpatrick D.A."/>
            <person name="Frisvad J.C."/>
            <person name="Nielsen K.L."/>
        </authorList>
    </citation>
    <scope>NUCLEOTIDE SEQUENCE</scope>
    <source>
        <strain evidence="2">IBT 16125</strain>
    </source>
</reference>
<feature type="chain" id="PRO_5042240775" evidence="1">
    <location>
        <begin position="21"/>
        <end position="99"/>
    </location>
</feature>
<proteinExistence type="predicted"/>
<comment type="caution">
    <text evidence="2">The sequence shown here is derived from an EMBL/GenBank/DDBJ whole genome shotgun (WGS) entry which is preliminary data.</text>
</comment>
<dbReference type="RefSeq" id="XP_056764178.1">
    <property type="nucleotide sequence ID" value="XM_056911352.1"/>
</dbReference>
<dbReference type="EMBL" id="JAPVEA010000007">
    <property type="protein sequence ID" value="KAJ5444098.1"/>
    <property type="molecule type" value="Genomic_DNA"/>
</dbReference>